<evidence type="ECO:0000256" key="4">
    <source>
        <dbReference type="ARBA" id="ARBA00022692"/>
    </source>
</evidence>
<evidence type="ECO:0000259" key="8">
    <source>
        <dbReference type="PROSITE" id="PS50928"/>
    </source>
</evidence>
<accession>A0AA95MP59</accession>
<protein>
    <submittedName>
        <fullName evidence="9">ABC transporter permease subunit</fullName>
    </submittedName>
</protein>
<feature type="transmembrane region" description="Helical" evidence="7">
    <location>
        <begin position="167"/>
        <end position="192"/>
    </location>
</feature>
<dbReference type="KEGG" id="nnv:QNH39_22605"/>
<sequence length="313" mass="35611">MILRNIFHQTLLWLITIILFLTLLFLPRTAAYETGAGGMYKSATSSYTVGDHVNQFKEFFQYIKENKGLGTVYNGVSLSENIWRTFQKSMLITIPALFLGFFLGIAKGVFDYRIRNRRGKLFGVNTTRFFLSIPDLFLIIALQLLIMEGFEAGLLPHIVVYGSDQPSVVILDIIFLAIYPLFYIANITFFSIRDEQGMDYIRTAFSKGTSSFKVLYRHVLKNCFVKILSHTNTITLYALSNLFIVEFLTNYRGAAYFFYETVTSPKAFMVGQDFSIAVYPAAGYVILFTAVIYLAKVLSEIARGLVSPLERKE</sequence>
<proteinExistence type="inferred from homology"/>
<keyword evidence="10" id="KW-1185">Reference proteome</keyword>
<dbReference type="PROSITE" id="PS50928">
    <property type="entry name" value="ABC_TM1"/>
    <property type="match status" value="1"/>
</dbReference>
<dbReference type="GO" id="GO:0005886">
    <property type="term" value="C:plasma membrane"/>
    <property type="evidence" value="ECO:0007669"/>
    <property type="project" value="UniProtKB-SubCell"/>
</dbReference>
<dbReference type="SUPFAM" id="SSF161098">
    <property type="entry name" value="MetI-like"/>
    <property type="match status" value="1"/>
</dbReference>
<dbReference type="RefSeq" id="WP_066091692.1">
    <property type="nucleotide sequence ID" value="NZ_CP126114.1"/>
</dbReference>
<feature type="transmembrane region" description="Helical" evidence="7">
    <location>
        <begin position="274"/>
        <end position="295"/>
    </location>
</feature>
<dbReference type="PANTHER" id="PTHR30465">
    <property type="entry name" value="INNER MEMBRANE ABC TRANSPORTER"/>
    <property type="match status" value="1"/>
</dbReference>
<evidence type="ECO:0000256" key="2">
    <source>
        <dbReference type="ARBA" id="ARBA00022448"/>
    </source>
</evidence>
<evidence type="ECO:0000256" key="6">
    <source>
        <dbReference type="ARBA" id="ARBA00023136"/>
    </source>
</evidence>
<dbReference type="Gene3D" id="1.10.3720.10">
    <property type="entry name" value="MetI-like"/>
    <property type="match status" value="1"/>
</dbReference>
<keyword evidence="6 7" id="KW-0472">Membrane</keyword>
<dbReference type="GO" id="GO:0055085">
    <property type="term" value="P:transmembrane transport"/>
    <property type="evidence" value="ECO:0007669"/>
    <property type="project" value="InterPro"/>
</dbReference>
<feature type="transmembrane region" description="Helical" evidence="7">
    <location>
        <begin position="90"/>
        <end position="109"/>
    </location>
</feature>
<evidence type="ECO:0000256" key="7">
    <source>
        <dbReference type="RuleBase" id="RU363032"/>
    </source>
</evidence>
<comment type="similarity">
    <text evidence="7">Belongs to the binding-protein-dependent transport system permease family.</text>
</comment>
<feature type="domain" description="ABC transmembrane type-1" evidence="8">
    <location>
        <begin position="86"/>
        <end position="295"/>
    </location>
</feature>
<dbReference type="PANTHER" id="PTHR30465:SF44">
    <property type="entry name" value="ABC-TYPE DIPEPTIDE_OLIGOPEPTIDE TRANSPORT SYSTEM, PERMEASE COMPONENT"/>
    <property type="match status" value="1"/>
</dbReference>
<feature type="transmembrane region" description="Helical" evidence="7">
    <location>
        <begin position="234"/>
        <end position="254"/>
    </location>
</feature>
<keyword evidence="5 7" id="KW-1133">Transmembrane helix</keyword>
<name>A0AA95MP59_9BACI</name>
<keyword evidence="3" id="KW-1003">Cell membrane</keyword>
<dbReference type="InterPro" id="IPR000515">
    <property type="entry name" value="MetI-like"/>
</dbReference>
<evidence type="ECO:0000256" key="3">
    <source>
        <dbReference type="ARBA" id="ARBA00022475"/>
    </source>
</evidence>
<organism evidence="9 10">
    <name type="scientific">Neobacillus novalis</name>
    <dbReference type="NCBI Taxonomy" id="220687"/>
    <lineage>
        <taxon>Bacteria</taxon>
        <taxon>Bacillati</taxon>
        <taxon>Bacillota</taxon>
        <taxon>Bacilli</taxon>
        <taxon>Bacillales</taxon>
        <taxon>Bacillaceae</taxon>
        <taxon>Neobacillus</taxon>
    </lineage>
</organism>
<dbReference type="Proteomes" id="UP001178288">
    <property type="component" value="Chromosome"/>
</dbReference>
<evidence type="ECO:0000256" key="1">
    <source>
        <dbReference type="ARBA" id="ARBA00004651"/>
    </source>
</evidence>
<evidence type="ECO:0000313" key="9">
    <source>
        <dbReference type="EMBL" id="WHY85375.1"/>
    </source>
</evidence>
<gene>
    <name evidence="9" type="ORF">QNH39_22605</name>
</gene>
<dbReference type="AlphaFoldDB" id="A0AA95MP59"/>
<reference evidence="9" key="1">
    <citation type="submission" date="2023-05" db="EMBL/GenBank/DDBJ databases">
        <title>Comparative genomics of Bacillaceae isolates and their secondary metabolite potential.</title>
        <authorList>
            <person name="Song L."/>
            <person name="Nielsen L.J."/>
            <person name="Mohite O."/>
            <person name="Xu X."/>
            <person name="Weber T."/>
            <person name="Kovacs A.T."/>
        </authorList>
    </citation>
    <scope>NUCLEOTIDE SEQUENCE</scope>
    <source>
        <strain evidence="9">XLM17</strain>
    </source>
</reference>
<feature type="transmembrane region" description="Helical" evidence="7">
    <location>
        <begin position="129"/>
        <end position="147"/>
    </location>
</feature>
<keyword evidence="4 7" id="KW-0812">Transmembrane</keyword>
<evidence type="ECO:0000313" key="10">
    <source>
        <dbReference type="Proteomes" id="UP001178288"/>
    </source>
</evidence>
<dbReference type="InterPro" id="IPR035906">
    <property type="entry name" value="MetI-like_sf"/>
</dbReference>
<dbReference type="EMBL" id="CP126114">
    <property type="protein sequence ID" value="WHY85375.1"/>
    <property type="molecule type" value="Genomic_DNA"/>
</dbReference>
<dbReference type="CDD" id="cd06261">
    <property type="entry name" value="TM_PBP2"/>
    <property type="match status" value="1"/>
</dbReference>
<evidence type="ECO:0000256" key="5">
    <source>
        <dbReference type="ARBA" id="ARBA00022989"/>
    </source>
</evidence>
<keyword evidence="2 7" id="KW-0813">Transport</keyword>
<comment type="subcellular location">
    <subcellularLocation>
        <location evidence="1 7">Cell membrane</location>
        <topology evidence="1 7">Multi-pass membrane protein</topology>
    </subcellularLocation>
</comment>
<dbReference type="Pfam" id="PF00528">
    <property type="entry name" value="BPD_transp_1"/>
    <property type="match status" value="1"/>
</dbReference>